<keyword evidence="3" id="KW-1185">Reference proteome</keyword>
<gene>
    <name evidence="2" type="ORF">ADINL_2386</name>
</gene>
<sequence>MDCPKLIASSSVNHVHSQYIGLAQQIQGFRRCCAAFELCAYNLFKKCSQCINLSALNGCLIGCFVMDGYMDMYETAFQCSSCLDEKWINLLRFRPIVDLEAGDVLAINLLEPHGDEQKQPADSNPVNQFFGRLSVLMKVWHSSDSNCFNQYPLIVKVPASVVSDSGFMHRLKTCLEVSEMPSPPLVLQLSETALESMSYMAEFIDTLMPLGVRLSLYDCLARDMSLLSTMGIRDVYSFHLPHSVIQAMPFSQVSRRYAHGMLGLSSQLNQRVVLEGVDNPTLFGYAQMVGARYVQGDWIAAGVELECLDESCSTARLLAREIRQDCLSGSEVQG</sequence>
<proteinExistence type="predicted"/>
<name>A0A063Y3Z2_9GAMM</name>
<dbReference type="SUPFAM" id="SSF141868">
    <property type="entry name" value="EAL domain-like"/>
    <property type="match status" value="1"/>
</dbReference>
<dbReference type="InterPro" id="IPR001633">
    <property type="entry name" value="EAL_dom"/>
</dbReference>
<dbReference type="Pfam" id="PF00563">
    <property type="entry name" value="EAL"/>
    <property type="match status" value="1"/>
</dbReference>
<protein>
    <recommendedName>
        <fullName evidence="1">EAL domain-containing protein</fullName>
    </recommendedName>
</protein>
<evidence type="ECO:0000259" key="1">
    <source>
        <dbReference type="PROSITE" id="PS50883"/>
    </source>
</evidence>
<dbReference type="STRING" id="267850.ADINL_2386"/>
<reference evidence="2 3" key="1">
    <citation type="journal article" date="2005" name="Int. J. Syst. Evol. Microbiol.">
        <title>Nitrincola lacisaponensis gen. nov., sp. nov., a novel alkaliphilic bacterium isolated from an alkaline, saline lake.</title>
        <authorList>
            <person name="Dimitriu P.A."/>
            <person name="Shukla S.K."/>
            <person name="Conradt J."/>
            <person name="Marquez M.C."/>
            <person name="Ventosa A."/>
            <person name="Maglia A."/>
            <person name="Peyton B.M."/>
            <person name="Pinkart H.C."/>
            <person name="Mormile M.R."/>
        </authorList>
    </citation>
    <scope>NUCLEOTIDE SEQUENCE [LARGE SCALE GENOMIC DNA]</scope>
    <source>
        <strain evidence="2 3">4CA</strain>
    </source>
</reference>
<dbReference type="EMBL" id="JMSZ01000032">
    <property type="protein sequence ID" value="KDE39257.1"/>
    <property type="molecule type" value="Genomic_DNA"/>
</dbReference>
<dbReference type="Gene3D" id="3.20.20.450">
    <property type="entry name" value="EAL domain"/>
    <property type="match status" value="1"/>
</dbReference>
<dbReference type="Proteomes" id="UP000027318">
    <property type="component" value="Unassembled WGS sequence"/>
</dbReference>
<accession>A0A063Y3Z2</accession>
<evidence type="ECO:0000313" key="3">
    <source>
        <dbReference type="Proteomes" id="UP000027318"/>
    </source>
</evidence>
<dbReference type="AlphaFoldDB" id="A0A063Y3Z2"/>
<dbReference type="InterPro" id="IPR035919">
    <property type="entry name" value="EAL_sf"/>
</dbReference>
<dbReference type="PROSITE" id="PS50883">
    <property type="entry name" value="EAL"/>
    <property type="match status" value="1"/>
</dbReference>
<organism evidence="2 3">
    <name type="scientific">Nitrincola lacisaponensis</name>
    <dbReference type="NCBI Taxonomy" id="267850"/>
    <lineage>
        <taxon>Bacteria</taxon>
        <taxon>Pseudomonadati</taxon>
        <taxon>Pseudomonadota</taxon>
        <taxon>Gammaproteobacteria</taxon>
        <taxon>Oceanospirillales</taxon>
        <taxon>Oceanospirillaceae</taxon>
        <taxon>Nitrincola</taxon>
    </lineage>
</organism>
<comment type="caution">
    <text evidence="2">The sequence shown here is derived from an EMBL/GenBank/DDBJ whole genome shotgun (WGS) entry which is preliminary data.</text>
</comment>
<evidence type="ECO:0000313" key="2">
    <source>
        <dbReference type="EMBL" id="KDE39257.1"/>
    </source>
</evidence>
<feature type="domain" description="EAL" evidence="1">
    <location>
        <begin position="72"/>
        <end position="316"/>
    </location>
</feature>